<feature type="transmembrane region" description="Helical" evidence="1">
    <location>
        <begin position="305"/>
        <end position="325"/>
    </location>
</feature>
<evidence type="ECO:0000313" key="3">
    <source>
        <dbReference type="EMBL" id="AKF04841.1"/>
    </source>
</evidence>
<feature type="transmembrane region" description="Helical" evidence="1">
    <location>
        <begin position="68"/>
        <end position="84"/>
    </location>
</feature>
<dbReference type="AlphaFoldDB" id="A0A0F6YHA7"/>
<dbReference type="Proteomes" id="UP000034883">
    <property type="component" value="Chromosome"/>
</dbReference>
<evidence type="ECO:0000313" key="4">
    <source>
        <dbReference type="Proteomes" id="UP000034883"/>
    </source>
</evidence>
<feature type="transmembrane region" description="Helical" evidence="1">
    <location>
        <begin position="16"/>
        <end position="35"/>
    </location>
</feature>
<feature type="transmembrane region" description="Helical" evidence="1">
    <location>
        <begin position="331"/>
        <end position="352"/>
    </location>
</feature>
<gene>
    <name evidence="3" type="ORF">DB32_001990</name>
</gene>
<organism evidence="3 4">
    <name type="scientific">Sandaracinus amylolyticus</name>
    <dbReference type="NCBI Taxonomy" id="927083"/>
    <lineage>
        <taxon>Bacteria</taxon>
        <taxon>Pseudomonadati</taxon>
        <taxon>Myxococcota</taxon>
        <taxon>Polyangia</taxon>
        <taxon>Polyangiales</taxon>
        <taxon>Sandaracinaceae</taxon>
        <taxon>Sandaracinus</taxon>
    </lineage>
</organism>
<keyword evidence="1" id="KW-0812">Transmembrane</keyword>
<dbReference type="STRING" id="927083.DB32_001990"/>
<evidence type="ECO:0000256" key="1">
    <source>
        <dbReference type="SAM" id="Phobius"/>
    </source>
</evidence>
<protein>
    <submittedName>
        <fullName evidence="3">Membrane protein, putative</fullName>
    </submittedName>
</protein>
<feature type="transmembrane region" description="Helical" evidence="1">
    <location>
        <begin position="238"/>
        <end position="258"/>
    </location>
</feature>
<sequence length="378" mass="41586">MSAPTEPGARQRPIDALRGWALVGIALVNVPWIGFRESLLSLLRDPDALAPIDRVAAFAVEGLCEGRFYPIFSALFGFGTGLLLDRGAAIYARRIVALLIFGVLHATFGWWGDVLLNYAFAGIVLALMARLGPRALFALAFVYFALAQGLSIQFDTWMFEADDAASLAEQAAYVEREMRVYHDGTFVSISQHRWNEMLSYFATYNLSYRANVLAMATLGLAIERSGIHTRLHEHRARIGVLALVAIALGIGLGVAVMLVSPVLYLASGDVMAIGYALGFLWLALRDPSARWLAPFAAVGRTSLTCYLVQTLCFTLFFYGYGLAMYGALGPAAGVLLALAVYAFEASIAMLWLRRFQHGPFEWLWRALTYLRAPAMRHV</sequence>
<keyword evidence="1" id="KW-1133">Transmembrane helix</keyword>
<keyword evidence="4" id="KW-1185">Reference proteome</keyword>
<feature type="transmembrane region" description="Helical" evidence="1">
    <location>
        <begin position="118"/>
        <end position="146"/>
    </location>
</feature>
<dbReference type="OrthoDB" id="9807744at2"/>
<reference evidence="3 4" key="1">
    <citation type="submission" date="2015-03" db="EMBL/GenBank/DDBJ databases">
        <title>Genome assembly of Sandaracinus amylolyticus DSM 53668.</title>
        <authorList>
            <person name="Sharma G."/>
            <person name="Subramanian S."/>
        </authorList>
    </citation>
    <scope>NUCLEOTIDE SEQUENCE [LARGE SCALE GENOMIC DNA]</scope>
    <source>
        <strain evidence="3 4">DSM 53668</strain>
    </source>
</reference>
<accession>A0A0F6YHA7</accession>
<dbReference type="PANTHER" id="PTHR30590">
    <property type="entry name" value="INNER MEMBRANE PROTEIN"/>
    <property type="match status" value="1"/>
</dbReference>
<dbReference type="InterPro" id="IPR052529">
    <property type="entry name" value="Bact_Transport_Assoc"/>
</dbReference>
<dbReference type="Pfam" id="PF04235">
    <property type="entry name" value="DUF418"/>
    <property type="match status" value="1"/>
</dbReference>
<dbReference type="PANTHER" id="PTHR30590:SF2">
    <property type="entry name" value="INNER MEMBRANE PROTEIN"/>
    <property type="match status" value="1"/>
</dbReference>
<keyword evidence="1" id="KW-0472">Membrane</keyword>
<dbReference type="KEGG" id="samy:DB32_001990"/>
<feature type="transmembrane region" description="Helical" evidence="1">
    <location>
        <begin position="91"/>
        <end position="112"/>
    </location>
</feature>
<feature type="transmembrane region" description="Helical" evidence="1">
    <location>
        <begin position="264"/>
        <end position="284"/>
    </location>
</feature>
<proteinExistence type="predicted"/>
<feature type="domain" description="DUF418" evidence="2">
    <location>
        <begin position="224"/>
        <end position="370"/>
    </location>
</feature>
<name>A0A0F6YHA7_9BACT</name>
<dbReference type="RefSeq" id="WP_053232138.1">
    <property type="nucleotide sequence ID" value="NZ_CP011125.1"/>
</dbReference>
<evidence type="ECO:0000259" key="2">
    <source>
        <dbReference type="Pfam" id="PF04235"/>
    </source>
</evidence>
<dbReference type="InterPro" id="IPR007349">
    <property type="entry name" value="DUF418"/>
</dbReference>
<dbReference type="EMBL" id="CP011125">
    <property type="protein sequence ID" value="AKF04841.1"/>
    <property type="molecule type" value="Genomic_DNA"/>
</dbReference>